<comment type="caution">
    <text evidence="2">The sequence shown here is derived from an EMBL/GenBank/DDBJ whole genome shotgun (WGS) entry which is preliminary data.</text>
</comment>
<protein>
    <recommendedName>
        <fullName evidence="4">Protein GIS4</fullName>
    </recommendedName>
</protein>
<evidence type="ECO:0000313" key="2">
    <source>
        <dbReference type="EMBL" id="GAV49127.1"/>
    </source>
</evidence>
<feature type="region of interest" description="Disordered" evidence="1">
    <location>
        <begin position="202"/>
        <end position="228"/>
    </location>
</feature>
<evidence type="ECO:0008006" key="4">
    <source>
        <dbReference type="Google" id="ProtNLM"/>
    </source>
</evidence>
<dbReference type="AlphaFoldDB" id="A0A1Q3A0A6"/>
<proteinExistence type="predicted"/>
<reference evidence="2 3" key="1">
    <citation type="submission" date="2016-08" db="EMBL/GenBank/DDBJ databases">
        <title>Draft genome sequence of allopolyploid Zygosaccharomyces rouxii.</title>
        <authorList>
            <person name="Watanabe J."/>
            <person name="Uehara K."/>
            <person name="Mogi Y."/>
            <person name="Tsukioka Y."/>
        </authorList>
    </citation>
    <scope>NUCLEOTIDE SEQUENCE [LARGE SCALE GENOMIC DNA]</scope>
    <source>
        <strain evidence="2 3">NBRC 110957</strain>
    </source>
</reference>
<feature type="region of interest" description="Disordered" evidence="1">
    <location>
        <begin position="154"/>
        <end position="179"/>
    </location>
</feature>
<accession>A0A1Q3A0A6</accession>
<dbReference type="eggNOG" id="ENOG502QVAT">
    <property type="taxonomic scope" value="Eukaryota"/>
</dbReference>
<feature type="region of interest" description="Disordered" evidence="1">
    <location>
        <begin position="263"/>
        <end position="285"/>
    </location>
</feature>
<organism evidence="2 3">
    <name type="scientific">Zygosaccharomyces rouxii</name>
    <dbReference type="NCBI Taxonomy" id="4956"/>
    <lineage>
        <taxon>Eukaryota</taxon>
        <taxon>Fungi</taxon>
        <taxon>Dikarya</taxon>
        <taxon>Ascomycota</taxon>
        <taxon>Saccharomycotina</taxon>
        <taxon>Saccharomycetes</taxon>
        <taxon>Saccharomycetales</taxon>
        <taxon>Saccharomycetaceae</taxon>
        <taxon>Zygosaccharomyces</taxon>
    </lineage>
</organism>
<feature type="compositionally biased region" description="Polar residues" evidence="1">
    <location>
        <begin position="213"/>
        <end position="222"/>
    </location>
</feature>
<dbReference type="EMBL" id="BDGX01000014">
    <property type="protein sequence ID" value="GAV49127.1"/>
    <property type="molecule type" value="Genomic_DNA"/>
</dbReference>
<dbReference type="OrthoDB" id="4070734at2759"/>
<evidence type="ECO:0000313" key="3">
    <source>
        <dbReference type="Proteomes" id="UP000187013"/>
    </source>
</evidence>
<feature type="compositionally biased region" description="Low complexity" evidence="1">
    <location>
        <begin position="275"/>
        <end position="285"/>
    </location>
</feature>
<dbReference type="Proteomes" id="UP000187013">
    <property type="component" value="Unassembled WGS sequence"/>
</dbReference>
<sequence>MHKSVRVGDYFSNDDNGLWSWYLTNIRNGDFEELTRNQLKHSLFKRFLRTYLEPTLNERKDTKVLIVSIPEDVRRDITLLEYFLGDYLNLDNMEITKLTTSRIYNHENHYVVMDKENNFKNSNFLHFASTNIQTGKGFTGGELAGTTVAAQAEKNISPTESAKFRAGQGLEPSDDTEGDEESLVFNFTHRDHHLTHPLRANGKEQEEAVGVSPSWNPQQQQRLQEHNASNDEMASIDSYNLGSNSSRVVESFKGEPLTLTMTRTEDFSSSDEYDSLASSPSSSDTDLSSFESCSLMSILPSISIADSFGHFRLVLQSVLFINPTSNEIFTAIRQSNNKPTKADVDDDWLLYDSQFSMHNLQMLTLQDLSELNKGCPKVLFYSLVEVVDTPSLEDADTECATISNTASTSLSRAPTSTSVSCEPRVFFPSNVNGDNSGCRLTKGNTNSSTLGHRSIVTTNSAADWRRQSVESNASIRKYDSTAETYKGLNATHAVGIMERTRSTPLPTALKTISGSDRQRNKKWKGEFKRRGHGNAIRRFADDKGCIIC</sequence>
<gene>
    <name evidence="2" type="ORF">ZYGR_0N05330</name>
</gene>
<name>A0A1Q3A0A6_ZYGRO</name>
<evidence type="ECO:0000256" key="1">
    <source>
        <dbReference type="SAM" id="MobiDB-lite"/>
    </source>
</evidence>